<dbReference type="Proteomes" id="UP000258309">
    <property type="component" value="Unassembled WGS sequence"/>
</dbReference>
<protein>
    <submittedName>
        <fullName evidence="2">Uncharacterized protein</fullName>
    </submittedName>
</protein>
<dbReference type="EMBL" id="NCSJ02000332">
    <property type="protein sequence ID" value="RFU25457.1"/>
    <property type="molecule type" value="Genomic_DNA"/>
</dbReference>
<keyword evidence="1" id="KW-0812">Transmembrane</keyword>
<keyword evidence="3" id="KW-1185">Reference proteome</keyword>
<accession>A0A3E2GWQ8</accession>
<dbReference type="OrthoDB" id="5103744at2759"/>
<comment type="caution">
    <text evidence="2">The sequence shown here is derived from an EMBL/GenBank/DDBJ whole genome shotgun (WGS) entry which is preliminary data.</text>
</comment>
<sequence>MDIPNRHEKISIAGLDQILTLAFSKPDIIEMDGLLDVGIINRHIDILSEIKRRHYPKLSDLEFRGLMIKEELRPDLQRTLLPSTATILFLAVAGAKLIYGDWATAWNVGSFLVSLVTLLWMWASH</sequence>
<dbReference type="AlphaFoldDB" id="A0A3E2GWQ8"/>
<reference evidence="2 3" key="1">
    <citation type="submission" date="2018-05" db="EMBL/GenBank/DDBJ databases">
        <title>Draft genome sequence of Scytalidium lignicola DSM 105466, a ubiquitous saprotrophic fungus.</title>
        <authorList>
            <person name="Buettner E."/>
            <person name="Gebauer A.M."/>
            <person name="Hofrichter M."/>
            <person name="Liers C."/>
            <person name="Kellner H."/>
        </authorList>
    </citation>
    <scope>NUCLEOTIDE SEQUENCE [LARGE SCALE GENOMIC DNA]</scope>
    <source>
        <strain evidence="2 3">DSM 105466</strain>
    </source>
</reference>
<feature type="transmembrane region" description="Helical" evidence="1">
    <location>
        <begin position="79"/>
        <end position="99"/>
    </location>
</feature>
<evidence type="ECO:0000313" key="3">
    <source>
        <dbReference type="Proteomes" id="UP000258309"/>
    </source>
</evidence>
<keyword evidence="1" id="KW-1133">Transmembrane helix</keyword>
<organism evidence="2 3">
    <name type="scientific">Scytalidium lignicola</name>
    <name type="common">Hyphomycete</name>
    <dbReference type="NCBI Taxonomy" id="5539"/>
    <lineage>
        <taxon>Eukaryota</taxon>
        <taxon>Fungi</taxon>
        <taxon>Dikarya</taxon>
        <taxon>Ascomycota</taxon>
        <taxon>Pezizomycotina</taxon>
        <taxon>Leotiomycetes</taxon>
        <taxon>Leotiomycetes incertae sedis</taxon>
        <taxon>Scytalidium</taxon>
    </lineage>
</organism>
<feature type="non-terminal residue" evidence="2">
    <location>
        <position position="125"/>
    </location>
</feature>
<proteinExistence type="predicted"/>
<evidence type="ECO:0000256" key="1">
    <source>
        <dbReference type="SAM" id="Phobius"/>
    </source>
</evidence>
<name>A0A3E2GWQ8_SCYLI</name>
<keyword evidence="1" id="KW-0472">Membrane</keyword>
<evidence type="ECO:0000313" key="2">
    <source>
        <dbReference type="EMBL" id="RFU25457.1"/>
    </source>
</evidence>
<feature type="non-terminal residue" evidence="2">
    <location>
        <position position="1"/>
    </location>
</feature>
<gene>
    <name evidence="2" type="ORF">B7463_g10885</name>
</gene>
<feature type="transmembrane region" description="Helical" evidence="1">
    <location>
        <begin position="105"/>
        <end position="123"/>
    </location>
</feature>